<accession>A0A9W6WLY0</accession>
<dbReference type="EMBL" id="BSXT01000136">
    <property type="protein sequence ID" value="GMF18606.1"/>
    <property type="molecule type" value="Genomic_DNA"/>
</dbReference>
<sequence>MKYKPGKQNAFADALSRRPDHELAHATTVTSSVLEKLCTSYASVNMCGTLLKALGVKEIEDLNKEVSERLRACLYGCAFDGRLLYYITGSGDPPRVVSSVSLYYWRTNLYKWASAYLRTCEACQFALYILTPYTQLDQDSGPSTTKGKTISKLEPKALQQPSLQHRTYSINYGGGEAVLRGATTSSRHKRGSHYVSTPAGPPPPVRPGSAPAATTSGQGTHVPPPAAPPATDAVPMLASLVNMFSLQQQAIATSQQQMHAFMVQQTRFQQEMYEMQARANRQKQKANTPKFHGCAEEDLELWLIHIEERFLAYTVEMSCNDSRFVDMVVPFLGVDAMAW</sequence>
<name>A0A9W6WLY0_9STRA</name>
<comment type="caution">
    <text evidence="2">The sequence shown here is derived from an EMBL/GenBank/DDBJ whole genome shotgun (WGS) entry which is preliminary data.</text>
</comment>
<dbReference type="AlphaFoldDB" id="A0A9W6WLY0"/>
<evidence type="ECO:0000313" key="3">
    <source>
        <dbReference type="Proteomes" id="UP001165121"/>
    </source>
</evidence>
<keyword evidence="3" id="KW-1185">Reference proteome</keyword>
<gene>
    <name evidence="2" type="ORF">Pfra01_000168200</name>
</gene>
<organism evidence="2 3">
    <name type="scientific">Phytophthora fragariaefolia</name>
    <dbReference type="NCBI Taxonomy" id="1490495"/>
    <lineage>
        <taxon>Eukaryota</taxon>
        <taxon>Sar</taxon>
        <taxon>Stramenopiles</taxon>
        <taxon>Oomycota</taxon>
        <taxon>Peronosporomycetes</taxon>
        <taxon>Peronosporales</taxon>
        <taxon>Peronosporaceae</taxon>
        <taxon>Phytophthora</taxon>
    </lineage>
</organism>
<dbReference type="Proteomes" id="UP001165121">
    <property type="component" value="Unassembled WGS sequence"/>
</dbReference>
<evidence type="ECO:0000256" key="1">
    <source>
        <dbReference type="SAM" id="MobiDB-lite"/>
    </source>
</evidence>
<reference evidence="2" key="1">
    <citation type="submission" date="2023-04" db="EMBL/GenBank/DDBJ databases">
        <title>Phytophthora fragariaefolia NBRC 109709.</title>
        <authorList>
            <person name="Ichikawa N."/>
            <person name="Sato H."/>
            <person name="Tonouchi N."/>
        </authorList>
    </citation>
    <scope>NUCLEOTIDE SEQUENCE</scope>
    <source>
        <strain evidence="2">NBRC 109709</strain>
    </source>
</reference>
<feature type="region of interest" description="Disordered" evidence="1">
    <location>
        <begin position="183"/>
        <end position="230"/>
    </location>
</feature>
<proteinExistence type="predicted"/>
<evidence type="ECO:0000313" key="2">
    <source>
        <dbReference type="EMBL" id="GMF18606.1"/>
    </source>
</evidence>
<protein>
    <submittedName>
        <fullName evidence="2">Unnamed protein product</fullName>
    </submittedName>
</protein>